<sequence length="80" mass="8905">MYFPDGVSMAATCSAFLSDNVQRLLLHIEPSKHRPTRSGTIPSTKQHAFAIYSVALKVRKHFTMIAPSYICLLQTARAPD</sequence>
<reference evidence="1" key="1">
    <citation type="journal article" date="2019" name="bioRxiv">
        <title>The Genome of the Zebra Mussel, Dreissena polymorpha: A Resource for Invasive Species Research.</title>
        <authorList>
            <person name="McCartney M.A."/>
            <person name="Auch B."/>
            <person name="Kono T."/>
            <person name="Mallez S."/>
            <person name="Zhang Y."/>
            <person name="Obille A."/>
            <person name="Becker A."/>
            <person name="Abrahante J.E."/>
            <person name="Garbe J."/>
            <person name="Badalamenti J.P."/>
            <person name="Herman A."/>
            <person name="Mangelson H."/>
            <person name="Liachko I."/>
            <person name="Sullivan S."/>
            <person name="Sone E.D."/>
            <person name="Koren S."/>
            <person name="Silverstein K.A.T."/>
            <person name="Beckman K.B."/>
            <person name="Gohl D.M."/>
        </authorList>
    </citation>
    <scope>NUCLEOTIDE SEQUENCE</scope>
    <source>
        <strain evidence="1">Duluth1</strain>
        <tissue evidence="1">Whole animal</tissue>
    </source>
</reference>
<gene>
    <name evidence="1" type="ORF">DPMN_044690</name>
</gene>
<comment type="caution">
    <text evidence="1">The sequence shown here is derived from an EMBL/GenBank/DDBJ whole genome shotgun (WGS) entry which is preliminary data.</text>
</comment>
<dbReference type="EMBL" id="JAIWYP010000011">
    <property type="protein sequence ID" value="KAH3738078.1"/>
    <property type="molecule type" value="Genomic_DNA"/>
</dbReference>
<proteinExistence type="predicted"/>
<protein>
    <submittedName>
        <fullName evidence="1">Uncharacterized protein</fullName>
    </submittedName>
</protein>
<organism evidence="1 2">
    <name type="scientific">Dreissena polymorpha</name>
    <name type="common">Zebra mussel</name>
    <name type="synonym">Mytilus polymorpha</name>
    <dbReference type="NCBI Taxonomy" id="45954"/>
    <lineage>
        <taxon>Eukaryota</taxon>
        <taxon>Metazoa</taxon>
        <taxon>Spiralia</taxon>
        <taxon>Lophotrochozoa</taxon>
        <taxon>Mollusca</taxon>
        <taxon>Bivalvia</taxon>
        <taxon>Autobranchia</taxon>
        <taxon>Heteroconchia</taxon>
        <taxon>Euheterodonta</taxon>
        <taxon>Imparidentia</taxon>
        <taxon>Neoheterodontei</taxon>
        <taxon>Myida</taxon>
        <taxon>Dreissenoidea</taxon>
        <taxon>Dreissenidae</taxon>
        <taxon>Dreissena</taxon>
    </lineage>
</organism>
<keyword evidence="2" id="KW-1185">Reference proteome</keyword>
<dbReference type="Proteomes" id="UP000828390">
    <property type="component" value="Unassembled WGS sequence"/>
</dbReference>
<evidence type="ECO:0000313" key="1">
    <source>
        <dbReference type="EMBL" id="KAH3738078.1"/>
    </source>
</evidence>
<evidence type="ECO:0000313" key="2">
    <source>
        <dbReference type="Proteomes" id="UP000828390"/>
    </source>
</evidence>
<name>A0A9D4D6A8_DREPO</name>
<accession>A0A9D4D6A8</accession>
<dbReference type="AlphaFoldDB" id="A0A9D4D6A8"/>
<reference evidence="1" key="2">
    <citation type="submission" date="2020-11" db="EMBL/GenBank/DDBJ databases">
        <authorList>
            <person name="McCartney M.A."/>
            <person name="Auch B."/>
            <person name="Kono T."/>
            <person name="Mallez S."/>
            <person name="Becker A."/>
            <person name="Gohl D.M."/>
            <person name="Silverstein K.A.T."/>
            <person name="Koren S."/>
            <person name="Bechman K.B."/>
            <person name="Herman A."/>
            <person name="Abrahante J.E."/>
            <person name="Garbe J."/>
        </authorList>
    </citation>
    <scope>NUCLEOTIDE SEQUENCE</scope>
    <source>
        <strain evidence="1">Duluth1</strain>
        <tissue evidence="1">Whole animal</tissue>
    </source>
</reference>